<keyword evidence="2" id="KW-1185">Reference proteome</keyword>
<dbReference type="EMBL" id="CAKASE010000045">
    <property type="protein sequence ID" value="CAG9560101.1"/>
    <property type="molecule type" value="Genomic_DNA"/>
</dbReference>
<organism evidence="1 2">
    <name type="scientific">Danaus chrysippus</name>
    <name type="common">African queen</name>
    <dbReference type="NCBI Taxonomy" id="151541"/>
    <lineage>
        <taxon>Eukaryota</taxon>
        <taxon>Metazoa</taxon>
        <taxon>Ecdysozoa</taxon>
        <taxon>Arthropoda</taxon>
        <taxon>Hexapoda</taxon>
        <taxon>Insecta</taxon>
        <taxon>Pterygota</taxon>
        <taxon>Neoptera</taxon>
        <taxon>Endopterygota</taxon>
        <taxon>Lepidoptera</taxon>
        <taxon>Glossata</taxon>
        <taxon>Ditrysia</taxon>
        <taxon>Papilionoidea</taxon>
        <taxon>Nymphalidae</taxon>
        <taxon>Danainae</taxon>
        <taxon>Danaini</taxon>
        <taxon>Danaina</taxon>
        <taxon>Danaus</taxon>
        <taxon>Anosia</taxon>
    </lineage>
</organism>
<dbReference type="GO" id="GO:0004659">
    <property type="term" value="F:prenyltransferase activity"/>
    <property type="evidence" value="ECO:0007669"/>
    <property type="project" value="InterPro"/>
</dbReference>
<proteinExistence type="predicted"/>
<dbReference type="Pfam" id="PF00348">
    <property type="entry name" value="polyprenyl_synt"/>
    <property type="match status" value="1"/>
</dbReference>
<dbReference type="GO" id="GO:0008299">
    <property type="term" value="P:isoprenoid biosynthetic process"/>
    <property type="evidence" value="ECO:0007669"/>
    <property type="project" value="InterPro"/>
</dbReference>
<dbReference type="Gene3D" id="1.10.600.10">
    <property type="entry name" value="Farnesyl Diphosphate Synthase"/>
    <property type="match status" value="1"/>
</dbReference>
<protein>
    <submittedName>
        <fullName evidence="1">(African queen) hypothetical protein</fullName>
    </submittedName>
</protein>
<dbReference type="InterPro" id="IPR008949">
    <property type="entry name" value="Isoprenoid_synthase_dom_sf"/>
</dbReference>
<dbReference type="Proteomes" id="UP000789524">
    <property type="component" value="Unassembled WGS sequence"/>
</dbReference>
<reference evidence="1" key="1">
    <citation type="submission" date="2021-09" db="EMBL/GenBank/DDBJ databases">
        <authorList>
            <person name="Martin H S."/>
        </authorList>
    </citation>
    <scope>NUCLEOTIDE SEQUENCE</scope>
</reference>
<evidence type="ECO:0000313" key="1">
    <source>
        <dbReference type="EMBL" id="CAG9560101.1"/>
    </source>
</evidence>
<dbReference type="AlphaFoldDB" id="A0A8J2QF90"/>
<accession>A0A8J2QF90</accession>
<dbReference type="SUPFAM" id="SSF48576">
    <property type="entry name" value="Terpenoid synthases"/>
    <property type="match status" value="1"/>
</dbReference>
<dbReference type="InterPro" id="IPR000092">
    <property type="entry name" value="Polyprenyl_synt"/>
</dbReference>
<sequence length="121" mass="13595">MEDSNQISDLCNLEKELLAPSRHVGKVLEKLFINKMVRAFNYWLKLSEEDFLKGNYVTDTAVKGIFLIDDIQDGSTVRREVPTAHLVYGVALTLNSALLNLSEASQKAFELIPNGVKPERT</sequence>
<dbReference type="GO" id="GO:0042811">
    <property type="term" value="P:pheromone biosynthetic process"/>
    <property type="evidence" value="ECO:0007669"/>
    <property type="project" value="UniProtKB-ARBA"/>
</dbReference>
<gene>
    <name evidence="1" type="ORF">DCHRY22_LOCUS1825</name>
</gene>
<comment type="caution">
    <text evidence="1">The sequence shown here is derived from an EMBL/GenBank/DDBJ whole genome shotgun (WGS) entry which is preliminary data.</text>
</comment>
<name>A0A8J2QF90_9NEOP</name>
<dbReference type="OrthoDB" id="6921389at2759"/>
<evidence type="ECO:0000313" key="2">
    <source>
        <dbReference type="Proteomes" id="UP000789524"/>
    </source>
</evidence>